<dbReference type="PANTHER" id="PTHR39338">
    <property type="entry name" value="BLL5662 PROTEIN-RELATED"/>
    <property type="match status" value="1"/>
</dbReference>
<dbReference type="EMBL" id="QHHQ01000006">
    <property type="protein sequence ID" value="RAH98845.1"/>
    <property type="molecule type" value="Genomic_DNA"/>
</dbReference>
<dbReference type="SMART" id="SM00327">
    <property type="entry name" value="VWA"/>
    <property type="match status" value="1"/>
</dbReference>
<dbReference type="SUPFAM" id="SSF53300">
    <property type="entry name" value="vWA-like"/>
    <property type="match status" value="1"/>
</dbReference>
<dbReference type="InterPro" id="IPR011195">
    <property type="entry name" value="UCP010256"/>
</dbReference>
<sequence length="368" mass="39402">MAAIEPLPRAARPLVGFATRLRRAGFAVAPEQTQSFVAAVGLLGPRAMADIHAAALATLAPPPDRRAEFDALYRAHFLGHTVAAPVTSDEEPDVTEPEEGAVEAIEPEELTESGAEATATEALAGRAFADLSEADALRHFRRAAPGRLPRRTSRRLVSRRRGDRPDMRRALRDAVRRDGEVVRLPQLKRRTRQRRILLLIDVSGSMAAQTDAALRFAHTLARSAERVEIFTLGTRLTRITRAIGRRHQGAALAAASAAVSDWDGGTRLGDALAAFLAVPRYAGFARGAAVVVLSDGLERGDPAVLVGAMERLSRLSWAVLWLSPLAADPNYEPRTAAMAAIRPMLARLGDGSSPGRIAAEILGLARAA</sequence>
<name>A0A8B2NL74_9HYPH</name>
<accession>A0A8B2NL74</accession>
<dbReference type="CDD" id="cd00198">
    <property type="entry name" value="vWFA"/>
    <property type="match status" value="1"/>
</dbReference>
<dbReference type="OrthoDB" id="9790469at2"/>
<evidence type="ECO:0000259" key="1">
    <source>
        <dbReference type="SMART" id="SM00327"/>
    </source>
</evidence>
<feature type="domain" description="VWFA" evidence="1">
    <location>
        <begin position="193"/>
        <end position="354"/>
    </location>
</feature>
<dbReference type="PIRSF" id="PIRSF010256">
    <property type="entry name" value="CoxE_vWa"/>
    <property type="match status" value="1"/>
</dbReference>
<dbReference type="RefSeq" id="WP_111350252.1">
    <property type="nucleotide sequence ID" value="NZ_QHHQ01000006.1"/>
</dbReference>
<comment type="caution">
    <text evidence="2">The sequence shown here is derived from an EMBL/GenBank/DDBJ whole genome shotgun (WGS) entry which is preliminary data.</text>
</comment>
<protein>
    <recommendedName>
        <fullName evidence="1">VWFA domain-containing protein</fullName>
    </recommendedName>
</protein>
<reference evidence="2 3" key="1">
    <citation type="submission" date="2018-05" db="EMBL/GenBank/DDBJ databases">
        <title>Acuticoccus sediminis sp. nov., isolated from deep-sea sediment of Indian Ocean.</title>
        <authorList>
            <person name="Liu X."/>
            <person name="Lai Q."/>
            <person name="Du Y."/>
            <person name="Sun F."/>
            <person name="Zhang X."/>
            <person name="Wang S."/>
            <person name="Shao Z."/>
        </authorList>
    </citation>
    <scope>NUCLEOTIDE SEQUENCE [LARGE SCALE GENOMIC DNA]</scope>
    <source>
        <strain evidence="2 3">PTG4-2</strain>
    </source>
</reference>
<dbReference type="Proteomes" id="UP000249590">
    <property type="component" value="Unassembled WGS sequence"/>
</dbReference>
<dbReference type="AlphaFoldDB" id="A0A8B2NL74"/>
<evidence type="ECO:0000313" key="2">
    <source>
        <dbReference type="EMBL" id="RAH98845.1"/>
    </source>
</evidence>
<organism evidence="2 3">
    <name type="scientific">Acuticoccus sediminis</name>
    <dbReference type="NCBI Taxonomy" id="2184697"/>
    <lineage>
        <taxon>Bacteria</taxon>
        <taxon>Pseudomonadati</taxon>
        <taxon>Pseudomonadota</taxon>
        <taxon>Alphaproteobacteria</taxon>
        <taxon>Hyphomicrobiales</taxon>
        <taxon>Amorphaceae</taxon>
        <taxon>Acuticoccus</taxon>
    </lineage>
</organism>
<gene>
    <name evidence="2" type="ORF">DLJ53_24740</name>
</gene>
<dbReference type="Pfam" id="PF05762">
    <property type="entry name" value="VWA_CoxE"/>
    <property type="match status" value="1"/>
</dbReference>
<dbReference type="InterPro" id="IPR002035">
    <property type="entry name" value="VWF_A"/>
</dbReference>
<dbReference type="PANTHER" id="PTHR39338:SF6">
    <property type="entry name" value="BLL5662 PROTEIN"/>
    <property type="match status" value="1"/>
</dbReference>
<dbReference type="Gene3D" id="3.40.50.410">
    <property type="entry name" value="von Willebrand factor, type A domain"/>
    <property type="match status" value="1"/>
</dbReference>
<dbReference type="InterPro" id="IPR036465">
    <property type="entry name" value="vWFA_dom_sf"/>
</dbReference>
<proteinExistence type="predicted"/>
<evidence type="ECO:0000313" key="3">
    <source>
        <dbReference type="Proteomes" id="UP000249590"/>
    </source>
</evidence>
<dbReference type="InterPro" id="IPR008912">
    <property type="entry name" value="Uncharacterised_CoxE"/>
</dbReference>
<keyword evidence="3" id="KW-1185">Reference proteome</keyword>